<dbReference type="Proteomes" id="UP000233786">
    <property type="component" value="Unassembled WGS sequence"/>
</dbReference>
<evidence type="ECO:0000313" key="7">
    <source>
        <dbReference type="EMBL" id="PKW17887.1"/>
    </source>
</evidence>
<evidence type="ECO:0000313" key="8">
    <source>
        <dbReference type="Proteomes" id="UP000233786"/>
    </source>
</evidence>
<evidence type="ECO:0000256" key="5">
    <source>
        <dbReference type="SAM" id="MobiDB-lite"/>
    </source>
</evidence>
<dbReference type="AlphaFoldDB" id="A0A2N3Y4Q4"/>
<keyword evidence="2 4" id="KW-0238">DNA-binding</keyword>
<protein>
    <submittedName>
        <fullName evidence="7">TetR family transcriptional regulator</fullName>
    </submittedName>
</protein>
<sequence>MSATHPSVGSNVRPVSQQHADPAFRPPQQARSRMSLQKVLAATEHVLATGGIEEFTVAAVAKQAGVSVGAIYRRFTGKEQLLHAVKDQLLGQLETGVAEALRSAESGLDGVVAAFTHAMARTFSHHDRIFPDLLSGQRTEGVERGLQALAAIQDALAEAAEPYGDDIRRADRRLALRVAARTITSSCVHRAATCHSWPDGLTWTSWADETTEMAVAYLTSP</sequence>
<evidence type="ECO:0000256" key="1">
    <source>
        <dbReference type="ARBA" id="ARBA00023015"/>
    </source>
</evidence>
<gene>
    <name evidence="7" type="ORF">A8926_5912</name>
</gene>
<dbReference type="InterPro" id="IPR023772">
    <property type="entry name" value="DNA-bd_HTH_TetR-type_CS"/>
</dbReference>
<feature type="DNA-binding region" description="H-T-H motif" evidence="4">
    <location>
        <begin position="56"/>
        <end position="75"/>
    </location>
</feature>
<evidence type="ECO:0000259" key="6">
    <source>
        <dbReference type="PROSITE" id="PS50977"/>
    </source>
</evidence>
<name>A0A2N3Y4Q4_SACSN</name>
<keyword evidence="8" id="KW-1185">Reference proteome</keyword>
<dbReference type="PRINTS" id="PR00455">
    <property type="entry name" value="HTHTETR"/>
</dbReference>
<dbReference type="PANTHER" id="PTHR30055">
    <property type="entry name" value="HTH-TYPE TRANSCRIPTIONAL REGULATOR RUTR"/>
    <property type="match status" value="1"/>
</dbReference>
<dbReference type="GO" id="GO:0000976">
    <property type="term" value="F:transcription cis-regulatory region binding"/>
    <property type="evidence" value="ECO:0007669"/>
    <property type="project" value="TreeGrafter"/>
</dbReference>
<dbReference type="InterPro" id="IPR009057">
    <property type="entry name" value="Homeodomain-like_sf"/>
</dbReference>
<feature type="compositionally biased region" description="Polar residues" evidence="5">
    <location>
        <begin position="1"/>
        <end position="19"/>
    </location>
</feature>
<dbReference type="Gene3D" id="1.10.357.10">
    <property type="entry name" value="Tetracycline Repressor, domain 2"/>
    <property type="match status" value="1"/>
</dbReference>
<dbReference type="PROSITE" id="PS50977">
    <property type="entry name" value="HTH_TETR_2"/>
    <property type="match status" value="1"/>
</dbReference>
<dbReference type="InterPro" id="IPR050109">
    <property type="entry name" value="HTH-type_TetR-like_transc_reg"/>
</dbReference>
<feature type="domain" description="HTH tetR-type" evidence="6">
    <location>
        <begin position="33"/>
        <end position="93"/>
    </location>
</feature>
<dbReference type="PANTHER" id="PTHR30055:SF234">
    <property type="entry name" value="HTH-TYPE TRANSCRIPTIONAL REGULATOR BETI"/>
    <property type="match status" value="1"/>
</dbReference>
<proteinExistence type="predicted"/>
<dbReference type="SUPFAM" id="SSF46689">
    <property type="entry name" value="Homeodomain-like"/>
    <property type="match status" value="1"/>
</dbReference>
<evidence type="ECO:0000256" key="3">
    <source>
        <dbReference type="ARBA" id="ARBA00023163"/>
    </source>
</evidence>
<reference evidence="7" key="1">
    <citation type="submission" date="2017-12" db="EMBL/GenBank/DDBJ databases">
        <title>Sequencing the genomes of 1000 Actinobacteria strains.</title>
        <authorList>
            <person name="Klenk H.-P."/>
        </authorList>
    </citation>
    <scope>NUCLEOTIDE SEQUENCE [LARGE SCALE GENOMIC DNA]</scope>
    <source>
        <strain evidence="7">DSM 44228</strain>
    </source>
</reference>
<comment type="caution">
    <text evidence="7">The sequence shown here is derived from an EMBL/GenBank/DDBJ whole genome shotgun (WGS) entry which is preliminary data.</text>
</comment>
<dbReference type="PROSITE" id="PS01081">
    <property type="entry name" value="HTH_TETR_1"/>
    <property type="match status" value="1"/>
</dbReference>
<accession>A0A2N3Y4Q4</accession>
<feature type="region of interest" description="Disordered" evidence="5">
    <location>
        <begin position="1"/>
        <end position="31"/>
    </location>
</feature>
<evidence type="ECO:0000256" key="2">
    <source>
        <dbReference type="ARBA" id="ARBA00023125"/>
    </source>
</evidence>
<dbReference type="EMBL" id="PJNB01000001">
    <property type="protein sequence ID" value="PKW17887.1"/>
    <property type="molecule type" value="Genomic_DNA"/>
</dbReference>
<keyword evidence="3" id="KW-0804">Transcription</keyword>
<organism evidence="7 8">
    <name type="scientific">Saccharopolyspora spinosa</name>
    <dbReference type="NCBI Taxonomy" id="60894"/>
    <lineage>
        <taxon>Bacteria</taxon>
        <taxon>Bacillati</taxon>
        <taxon>Actinomycetota</taxon>
        <taxon>Actinomycetes</taxon>
        <taxon>Pseudonocardiales</taxon>
        <taxon>Pseudonocardiaceae</taxon>
        <taxon>Saccharopolyspora</taxon>
    </lineage>
</organism>
<keyword evidence="1" id="KW-0805">Transcription regulation</keyword>
<dbReference type="STRING" id="994479.GCA_000194155_05749"/>
<dbReference type="GO" id="GO:0003700">
    <property type="term" value="F:DNA-binding transcription factor activity"/>
    <property type="evidence" value="ECO:0007669"/>
    <property type="project" value="TreeGrafter"/>
</dbReference>
<dbReference type="Pfam" id="PF00440">
    <property type="entry name" value="TetR_N"/>
    <property type="match status" value="1"/>
</dbReference>
<evidence type="ECO:0000256" key="4">
    <source>
        <dbReference type="PROSITE-ProRule" id="PRU00335"/>
    </source>
</evidence>
<dbReference type="InterPro" id="IPR001647">
    <property type="entry name" value="HTH_TetR"/>
</dbReference>